<evidence type="ECO:0000256" key="7">
    <source>
        <dbReference type="ARBA" id="ARBA00023136"/>
    </source>
</evidence>
<dbReference type="SUPFAM" id="SSF48452">
    <property type="entry name" value="TPR-like"/>
    <property type="match status" value="1"/>
</dbReference>
<accession>A0ABM1FBB3</accession>
<dbReference type="Pfam" id="PF14852">
    <property type="entry name" value="Fis1_TPR_N"/>
    <property type="match status" value="1"/>
</dbReference>
<dbReference type="RefSeq" id="XP_014681734.1">
    <property type="nucleotide sequence ID" value="XM_014826248.1"/>
</dbReference>
<keyword evidence="5 9" id="KW-1133">Transmembrane helix</keyword>
<evidence type="ECO:0000256" key="5">
    <source>
        <dbReference type="ARBA" id="ARBA00022989"/>
    </source>
</evidence>
<dbReference type="InterPro" id="IPR011990">
    <property type="entry name" value="TPR-like_helical_dom_sf"/>
</dbReference>
<keyword evidence="6 8" id="KW-0496">Mitochondrion</keyword>
<gene>
    <name evidence="11 12" type="primary">LOC106821441</name>
</gene>
<evidence type="ECO:0000313" key="11">
    <source>
        <dbReference type="RefSeq" id="XP_014681734.1"/>
    </source>
</evidence>
<reference evidence="11 12" key="1">
    <citation type="submission" date="2025-05" db="UniProtKB">
        <authorList>
            <consortium name="RefSeq"/>
        </authorList>
    </citation>
    <scope>IDENTIFICATION</scope>
</reference>
<organism evidence="10 11">
    <name type="scientific">Priapulus caudatus</name>
    <name type="common">Priapulid worm</name>
    <dbReference type="NCBI Taxonomy" id="37621"/>
    <lineage>
        <taxon>Eukaryota</taxon>
        <taxon>Metazoa</taxon>
        <taxon>Ecdysozoa</taxon>
        <taxon>Scalidophora</taxon>
        <taxon>Priapulida</taxon>
        <taxon>Priapulimorpha</taxon>
        <taxon>Priapulimorphida</taxon>
        <taxon>Priapulidae</taxon>
        <taxon>Priapulus</taxon>
    </lineage>
</organism>
<comment type="function">
    <text evidence="8">Involved in the fragmentation of the mitochondrial network and its perinuclear clustering.</text>
</comment>
<dbReference type="PANTHER" id="PTHR13247">
    <property type="entry name" value="TETRATRICOPEPTIDE REPEAT PROTEIN 11 TPR REPEAT PROTEIN 11"/>
    <property type="match status" value="1"/>
</dbReference>
<evidence type="ECO:0000256" key="9">
    <source>
        <dbReference type="SAM" id="Phobius"/>
    </source>
</evidence>
<keyword evidence="3 9" id="KW-0812">Transmembrane</keyword>
<evidence type="ECO:0000313" key="10">
    <source>
        <dbReference type="Proteomes" id="UP000695022"/>
    </source>
</evidence>
<evidence type="ECO:0000313" key="12">
    <source>
        <dbReference type="RefSeq" id="XP_014681745.1"/>
    </source>
</evidence>
<comment type="domain">
    <text evidence="8">The C-terminus is required for mitochondrial localization, while the N-terminus is necessary for mitochondrial fission.</text>
</comment>
<dbReference type="Proteomes" id="UP000695022">
    <property type="component" value="Unplaced"/>
</dbReference>
<dbReference type="InterPro" id="IPR028058">
    <property type="entry name" value="Fis1_TPR_N"/>
</dbReference>
<evidence type="ECO:0000256" key="2">
    <source>
        <dbReference type="ARBA" id="ARBA00008937"/>
    </source>
</evidence>
<evidence type="ECO:0000256" key="1">
    <source>
        <dbReference type="ARBA" id="ARBA00004572"/>
    </source>
</evidence>
<comment type="subcellular location">
    <subcellularLocation>
        <location evidence="1">Mitochondrion outer membrane</location>
        <topology evidence="1">Single-pass membrane protein</topology>
    </subcellularLocation>
</comment>
<keyword evidence="4 8" id="KW-1000">Mitochondrion outer membrane</keyword>
<dbReference type="InterPro" id="IPR028061">
    <property type="entry name" value="Fis1_TPR_C"/>
</dbReference>
<dbReference type="PIRSF" id="PIRSF008835">
    <property type="entry name" value="TPR_repeat_11_Fis1"/>
    <property type="match status" value="1"/>
</dbReference>
<evidence type="ECO:0000256" key="6">
    <source>
        <dbReference type="ARBA" id="ARBA00023128"/>
    </source>
</evidence>
<name>A0ABM1FBB3_PRICU</name>
<protein>
    <recommendedName>
        <fullName evidence="8">Mitochondrial fission 1 protein</fullName>
    </recommendedName>
</protein>
<evidence type="ECO:0000256" key="3">
    <source>
        <dbReference type="ARBA" id="ARBA00022692"/>
    </source>
</evidence>
<dbReference type="CDD" id="cd12212">
    <property type="entry name" value="Fis1"/>
    <property type="match status" value="1"/>
</dbReference>
<proteinExistence type="inferred from homology"/>
<dbReference type="Pfam" id="PF14853">
    <property type="entry name" value="Fis1_TPR_C"/>
    <property type="match status" value="1"/>
</dbReference>
<dbReference type="PANTHER" id="PTHR13247:SF0">
    <property type="entry name" value="MITOCHONDRIAL FISSION 1 PROTEIN"/>
    <property type="match status" value="1"/>
</dbReference>
<sequence>MENIVDDVVSPEDLKKYETIYTKQLIQGDVNKQAQFDYAWCLIRSKYQNDMKKGIDLFKDLYLHGDVDAKRDYIFYIGVAQTRLKNYTEALRVVHGLLEVEPTNWQAKGLEHVIKERMKKEAIQGAAVVGGVTMAFGVVGGLIALSMALSKKS</sequence>
<feature type="transmembrane region" description="Helical" evidence="9">
    <location>
        <begin position="125"/>
        <end position="149"/>
    </location>
</feature>
<dbReference type="GeneID" id="106821441"/>
<dbReference type="InterPro" id="IPR033745">
    <property type="entry name" value="Fis1_cytosol"/>
</dbReference>
<keyword evidence="10" id="KW-1185">Reference proteome</keyword>
<evidence type="ECO:0000256" key="4">
    <source>
        <dbReference type="ARBA" id="ARBA00022787"/>
    </source>
</evidence>
<comment type="similarity">
    <text evidence="2 8">Belongs to the FIS1 family.</text>
</comment>
<dbReference type="Gene3D" id="1.25.40.10">
    <property type="entry name" value="Tetratricopeptide repeat domain"/>
    <property type="match status" value="1"/>
</dbReference>
<dbReference type="InterPro" id="IPR016543">
    <property type="entry name" value="Fis1"/>
</dbReference>
<dbReference type="RefSeq" id="XP_014681745.1">
    <property type="nucleotide sequence ID" value="XM_014826259.1"/>
</dbReference>
<keyword evidence="7 8" id="KW-0472">Membrane</keyword>
<evidence type="ECO:0000256" key="8">
    <source>
        <dbReference type="PIRNR" id="PIRNR008835"/>
    </source>
</evidence>